<keyword evidence="4 5" id="KW-0472">Membrane</keyword>
<feature type="transmembrane region" description="Helical" evidence="5">
    <location>
        <begin position="171"/>
        <end position="191"/>
    </location>
</feature>
<gene>
    <name evidence="7" type="ORF">KZC50_01350</name>
</gene>
<dbReference type="Proteomes" id="UP001183582">
    <property type="component" value="Unassembled WGS sequence"/>
</dbReference>
<feature type="transmembrane region" description="Helical" evidence="5">
    <location>
        <begin position="133"/>
        <end position="151"/>
    </location>
</feature>
<dbReference type="InterPro" id="IPR007016">
    <property type="entry name" value="O-antigen_ligase-rel_domated"/>
</dbReference>
<organism evidence="7 8">
    <name type="scientific">Microbacterium aurantiacum</name>
    <dbReference type="NCBI Taxonomy" id="162393"/>
    <lineage>
        <taxon>Bacteria</taxon>
        <taxon>Bacillati</taxon>
        <taxon>Actinomycetota</taxon>
        <taxon>Actinomycetes</taxon>
        <taxon>Micrococcales</taxon>
        <taxon>Microbacteriaceae</taxon>
        <taxon>Microbacterium</taxon>
    </lineage>
</organism>
<keyword evidence="3 5" id="KW-1133">Transmembrane helix</keyword>
<keyword evidence="2 5" id="KW-0812">Transmembrane</keyword>
<dbReference type="PANTHER" id="PTHR37422">
    <property type="entry name" value="TEICHURONIC ACID BIOSYNTHESIS PROTEIN TUAE"/>
    <property type="match status" value="1"/>
</dbReference>
<feature type="transmembrane region" description="Helical" evidence="5">
    <location>
        <begin position="104"/>
        <end position="121"/>
    </location>
</feature>
<dbReference type="AlphaFoldDB" id="A0AAJ2LYG8"/>
<evidence type="ECO:0000256" key="3">
    <source>
        <dbReference type="ARBA" id="ARBA00022989"/>
    </source>
</evidence>
<dbReference type="GeneID" id="301456830"/>
<evidence type="ECO:0000259" key="6">
    <source>
        <dbReference type="Pfam" id="PF04932"/>
    </source>
</evidence>
<keyword evidence="7" id="KW-0436">Ligase</keyword>
<feature type="transmembrane region" description="Helical" evidence="5">
    <location>
        <begin position="389"/>
        <end position="410"/>
    </location>
</feature>
<dbReference type="PANTHER" id="PTHR37422:SF13">
    <property type="entry name" value="LIPOPOLYSACCHARIDE BIOSYNTHESIS PROTEIN PA4999-RELATED"/>
    <property type="match status" value="1"/>
</dbReference>
<dbReference type="RefSeq" id="WP_310890340.1">
    <property type="nucleotide sequence ID" value="NZ_BAAAGR010000001.1"/>
</dbReference>
<protein>
    <submittedName>
        <fullName evidence="7">O-antigen ligase family protein</fullName>
    </submittedName>
</protein>
<feature type="transmembrane region" description="Helical" evidence="5">
    <location>
        <begin position="222"/>
        <end position="239"/>
    </location>
</feature>
<feature type="transmembrane region" description="Helical" evidence="5">
    <location>
        <begin position="198"/>
        <end position="216"/>
    </location>
</feature>
<sequence>MADARVREATAPRLIVGTIVVAFVLAFSRWGTNIGISPLFISDALIALSVVHLWVSRGFRGPLSTDSRARGVTPLFVVFFAFIGTRVLLSLGQANMLDWLRDSIPFLYAILAFLAAYGLRTSTSVTRAATARVLRWALTIHLLWVACVALTDNSGGFDVLGPLSAAPVLQVRPDIDVAIIGVAAGACFRQVLLGRRRFWNLAGMTLALLVVFTTTGTRAGQISLVICLAAAFAFTYAASRQAQGRRLAMAFLVPALLAATLIVLPTTSAGERLIATVAPQLSANTDGQLNAQGTQRAREMTWDMVITWTNEQPARALFGSGFGNDFLQESGTKAFLEGTTYTNVRSPHNWFVGIYARLGIIGLALAVLWVGQLMLIMWQTRQKVGADDLLAVASLTVLAIIPVATLGVVLEAPFGAIPFFWAAGLIMASRARLDSLSSKLPVTRSRLTRRAAARIT</sequence>
<evidence type="ECO:0000313" key="7">
    <source>
        <dbReference type="EMBL" id="MDS0244254.1"/>
    </source>
</evidence>
<proteinExistence type="predicted"/>
<evidence type="ECO:0000256" key="4">
    <source>
        <dbReference type="ARBA" id="ARBA00023136"/>
    </source>
</evidence>
<dbReference type="InterPro" id="IPR051533">
    <property type="entry name" value="WaaL-like"/>
</dbReference>
<comment type="caution">
    <text evidence="7">The sequence shown here is derived from an EMBL/GenBank/DDBJ whole genome shotgun (WGS) entry which is preliminary data.</text>
</comment>
<feature type="transmembrane region" description="Helical" evidence="5">
    <location>
        <begin position="354"/>
        <end position="377"/>
    </location>
</feature>
<evidence type="ECO:0000313" key="8">
    <source>
        <dbReference type="Proteomes" id="UP001183582"/>
    </source>
</evidence>
<feature type="transmembrane region" description="Helical" evidence="5">
    <location>
        <begin position="36"/>
        <end position="55"/>
    </location>
</feature>
<evidence type="ECO:0000256" key="5">
    <source>
        <dbReference type="SAM" id="Phobius"/>
    </source>
</evidence>
<dbReference type="GO" id="GO:0016874">
    <property type="term" value="F:ligase activity"/>
    <property type="evidence" value="ECO:0007669"/>
    <property type="project" value="UniProtKB-KW"/>
</dbReference>
<accession>A0AAJ2LYG8</accession>
<evidence type="ECO:0000256" key="1">
    <source>
        <dbReference type="ARBA" id="ARBA00004141"/>
    </source>
</evidence>
<evidence type="ECO:0000256" key="2">
    <source>
        <dbReference type="ARBA" id="ARBA00022692"/>
    </source>
</evidence>
<reference evidence="7 8" key="1">
    <citation type="submission" date="2021-06" db="EMBL/GenBank/DDBJ databases">
        <title>Genome-based taxonomic framework of Microbacterium strains isolated from marine environment, the description of four new species and reclassification of four preexisting species.</title>
        <authorList>
            <person name="Lee S.D."/>
            <person name="Kim S.-M."/>
            <person name="Byeon Y.-S."/>
            <person name="Yang H.L."/>
            <person name="Kim I.S."/>
        </authorList>
    </citation>
    <scope>NUCLEOTIDE SEQUENCE [LARGE SCALE GENOMIC DNA]</scope>
    <source>
        <strain evidence="7 8">KACC 20514</strain>
    </source>
</reference>
<feature type="transmembrane region" description="Helical" evidence="5">
    <location>
        <begin position="246"/>
        <end position="264"/>
    </location>
</feature>
<feature type="transmembrane region" description="Helical" evidence="5">
    <location>
        <begin position="75"/>
        <end position="92"/>
    </location>
</feature>
<dbReference type="GO" id="GO:0016020">
    <property type="term" value="C:membrane"/>
    <property type="evidence" value="ECO:0007669"/>
    <property type="project" value="UniProtKB-SubCell"/>
</dbReference>
<name>A0AAJ2LYG8_9MICO</name>
<dbReference type="Pfam" id="PF04932">
    <property type="entry name" value="Wzy_C"/>
    <property type="match status" value="1"/>
</dbReference>
<feature type="transmembrane region" description="Helical" evidence="5">
    <location>
        <begin position="12"/>
        <end position="30"/>
    </location>
</feature>
<feature type="domain" description="O-antigen ligase-related" evidence="6">
    <location>
        <begin position="205"/>
        <end position="366"/>
    </location>
</feature>
<comment type="subcellular location">
    <subcellularLocation>
        <location evidence="1">Membrane</location>
        <topology evidence="1">Multi-pass membrane protein</topology>
    </subcellularLocation>
</comment>
<dbReference type="EMBL" id="JAHWXH010000001">
    <property type="protein sequence ID" value="MDS0244254.1"/>
    <property type="molecule type" value="Genomic_DNA"/>
</dbReference>